<dbReference type="GO" id="GO:1990904">
    <property type="term" value="C:ribonucleoprotein complex"/>
    <property type="evidence" value="ECO:0007669"/>
    <property type="project" value="TreeGrafter"/>
</dbReference>
<dbReference type="InterPro" id="IPR005517">
    <property type="entry name" value="Transl_elong_EFG/EF2_IV"/>
</dbReference>
<keyword evidence="2" id="KW-0963">Cytoplasm</keyword>
<dbReference type="SUPFAM" id="SSF54211">
    <property type="entry name" value="Ribosomal protein S5 domain 2-like"/>
    <property type="match status" value="1"/>
</dbReference>
<evidence type="ECO:0000256" key="3">
    <source>
        <dbReference type="ARBA" id="ARBA00022741"/>
    </source>
</evidence>
<dbReference type="PROSITE" id="PS51722">
    <property type="entry name" value="G_TR_2"/>
    <property type="match status" value="1"/>
</dbReference>
<dbReference type="InterPro" id="IPR027417">
    <property type="entry name" value="P-loop_NTPase"/>
</dbReference>
<evidence type="ECO:0000313" key="12">
    <source>
        <dbReference type="Proteomes" id="UP000014760"/>
    </source>
</evidence>
<sequence length="828" mass="90855">MVNLNIEEMQGVMACPGRIRNMSVIAHVDHGKTTLTDSLLSRAGLMSEGQAGCRRATDTREDEKDKGITIKSTAISMYYEVEGSQGVLVNLIDCPGHVDFSSEVTAALRVTDGALVVVDAVSGVCVQTETVLRQSLAERVKPALMINKLDRCILEKQMDQEDLYRQLHQIVEKTNAVVSMYRDESCPMGDINLDPSKGNVAFGAGLHGWGFTLRQIADFYASKLKVDSQKLMTRLWGSHFYNAEQRKWKSTGGEGYERGFNKFVLRPIYKVLHACLEKKEEELASVLTTLGIKLTSEESELNGKDLMRAVMRRWLPAGDAMVEVIVRHLPSAKEAQKYRTSVLYEGPEDDEAAIAMKNCDPNGPLMIYISKMVPTTDKGRFFAFGRVFAGTASSSQKVRIMGPNFKPGHTLDLFVDKTIPRTVIMMGGSVNAVAEVPCGNVCGLLGIDKYLVKSGTVTTFKEAHNMKVLKFSVSPVVRVAVDVSKPADLPRLIEGLRRLAKSDPMLQVSNEGGQNIIAGAGELHLEICLNDLREYSGVGIKVSEPVVAYKETVAATSSLVCLAKSPNKHNRLYMTASPLGEGISADMEDGKISPNQDAKERARYLADNHGWDVNEARKVWCFGPDGKGQNLLVDCTKGIQNLNDIKDTVVAGFQWATNEGVLCEEGMRGVRINIHDARVHTDPACRKGGQIIPTARRCIMAAVLAAQPRMLEPVYLVQVQCPDTVVGGVYSVLNKRRGNVVEASRKAGTPMFDIKAFLPVNESFGFTEELRSQTGGQAFPQCVFDHWQVLPGEPQDQTSKAGSVVTDVRTRKGLAPAIPKLENFLDRL</sequence>
<gene>
    <name evidence="10" type="ORF">CAPTEDRAFT_217885</name>
</gene>
<dbReference type="EnsemblMetazoa" id="CapteT217885">
    <property type="protein sequence ID" value="CapteP217885"/>
    <property type="gene ID" value="CapteG217885"/>
</dbReference>
<dbReference type="GO" id="GO:0005525">
    <property type="term" value="F:GTP binding"/>
    <property type="evidence" value="ECO:0007669"/>
    <property type="project" value="UniProtKB-KW"/>
</dbReference>
<dbReference type="InterPro" id="IPR009000">
    <property type="entry name" value="Transl_B-barrel_sf"/>
</dbReference>
<dbReference type="Gene3D" id="3.40.50.300">
    <property type="entry name" value="P-loop containing nucleotide triphosphate hydrolases"/>
    <property type="match status" value="1"/>
</dbReference>
<dbReference type="NCBIfam" id="TIGR00231">
    <property type="entry name" value="small_GTP"/>
    <property type="match status" value="1"/>
</dbReference>
<dbReference type="CDD" id="cd01885">
    <property type="entry name" value="EF2"/>
    <property type="match status" value="1"/>
</dbReference>
<dbReference type="Gene3D" id="3.30.70.870">
    <property type="entry name" value="Elongation Factor G (Translational Gtpase), domain 3"/>
    <property type="match status" value="1"/>
</dbReference>
<comment type="subcellular location">
    <subcellularLocation>
        <location evidence="1">Cytoplasm</location>
    </subcellularLocation>
</comment>
<evidence type="ECO:0000259" key="9">
    <source>
        <dbReference type="PROSITE" id="PS51722"/>
    </source>
</evidence>
<dbReference type="AlphaFoldDB" id="R7VAA8"/>
<dbReference type="FunFam" id="3.40.50.300:FF:000058">
    <property type="entry name" value="Translation elongation factor 2"/>
    <property type="match status" value="1"/>
</dbReference>
<dbReference type="FunFam" id="3.30.70.870:FF:000002">
    <property type="entry name" value="Translation elongation factor 2"/>
    <property type="match status" value="1"/>
</dbReference>
<dbReference type="SUPFAM" id="SSF52540">
    <property type="entry name" value="P-loop containing nucleoside triphosphate hydrolases"/>
    <property type="match status" value="1"/>
</dbReference>
<dbReference type="InterPro" id="IPR014721">
    <property type="entry name" value="Ribsml_uS5_D2-typ_fold_subgr"/>
</dbReference>
<reference evidence="12" key="1">
    <citation type="submission" date="2012-12" db="EMBL/GenBank/DDBJ databases">
        <authorList>
            <person name="Hellsten U."/>
            <person name="Grimwood J."/>
            <person name="Chapman J.A."/>
            <person name="Shapiro H."/>
            <person name="Aerts A."/>
            <person name="Otillar R.P."/>
            <person name="Terry A.Y."/>
            <person name="Boore J.L."/>
            <person name="Simakov O."/>
            <person name="Marletaz F."/>
            <person name="Cho S.-J."/>
            <person name="Edsinger-Gonzales E."/>
            <person name="Havlak P."/>
            <person name="Kuo D.-H."/>
            <person name="Larsson T."/>
            <person name="Lv J."/>
            <person name="Arendt D."/>
            <person name="Savage R."/>
            <person name="Osoegawa K."/>
            <person name="de Jong P."/>
            <person name="Lindberg D.R."/>
            <person name="Seaver E.C."/>
            <person name="Weisblat D.A."/>
            <person name="Putnam N.H."/>
            <person name="Grigoriev I.V."/>
            <person name="Rokhsar D.S."/>
        </authorList>
    </citation>
    <scope>NUCLEOTIDE SEQUENCE</scope>
    <source>
        <strain evidence="12">I ESC-2004</strain>
    </source>
</reference>
<evidence type="ECO:0000256" key="4">
    <source>
        <dbReference type="ARBA" id="ARBA00022768"/>
    </source>
</evidence>
<evidence type="ECO:0000256" key="2">
    <source>
        <dbReference type="ARBA" id="ARBA00022490"/>
    </source>
</evidence>
<dbReference type="InterPro" id="IPR005225">
    <property type="entry name" value="Small_GTP-bd"/>
</dbReference>
<evidence type="ECO:0000256" key="6">
    <source>
        <dbReference type="ARBA" id="ARBA00022917"/>
    </source>
</evidence>
<dbReference type="Gene3D" id="3.30.230.10">
    <property type="match status" value="1"/>
</dbReference>
<dbReference type="PRINTS" id="PR00315">
    <property type="entry name" value="ELONGATNFCT"/>
</dbReference>
<dbReference type="FunFam" id="3.30.230.10:FF:000006">
    <property type="entry name" value="Translation elongation factor 2"/>
    <property type="match status" value="1"/>
</dbReference>
<dbReference type="CDD" id="cd01681">
    <property type="entry name" value="aeEF2_snRNP_like_IV"/>
    <property type="match status" value="1"/>
</dbReference>
<dbReference type="FunFam" id="3.90.1430.10:FF:000003">
    <property type="entry name" value="Elongation factor 2"/>
    <property type="match status" value="1"/>
</dbReference>
<dbReference type="STRING" id="283909.R7VAA8"/>
<dbReference type="Pfam" id="PF00679">
    <property type="entry name" value="EFG_C"/>
    <property type="match status" value="1"/>
</dbReference>
<keyword evidence="12" id="KW-1185">Reference proteome</keyword>
<dbReference type="PROSITE" id="PS00301">
    <property type="entry name" value="G_TR_1"/>
    <property type="match status" value="1"/>
</dbReference>
<dbReference type="Gene3D" id="3.30.70.240">
    <property type="match status" value="1"/>
</dbReference>
<keyword evidence="4" id="KW-0251">Elongation factor</keyword>
<evidence type="ECO:0000256" key="1">
    <source>
        <dbReference type="ARBA" id="ARBA00004496"/>
    </source>
</evidence>
<reference evidence="10 12" key="2">
    <citation type="journal article" date="2013" name="Nature">
        <title>Insights into bilaterian evolution from three spiralian genomes.</title>
        <authorList>
            <person name="Simakov O."/>
            <person name="Marletaz F."/>
            <person name="Cho S.J."/>
            <person name="Edsinger-Gonzales E."/>
            <person name="Havlak P."/>
            <person name="Hellsten U."/>
            <person name="Kuo D.H."/>
            <person name="Larsson T."/>
            <person name="Lv J."/>
            <person name="Arendt D."/>
            <person name="Savage R."/>
            <person name="Osoegawa K."/>
            <person name="de Jong P."/>
            <person name="Grimwood J."/>
            <person name="Chapman J.A."/>
            <person name="Shapiro H."/>
            <person name="Aerts A."/>
            <person name="Otillar R.P."/>
            <person name="Terry A.Y."/>
            <person name="Boore J.L."/>
            <person name="Grigoriev I.V."/>
            <person name="Lindberg D.R."/>
            <person name="Seaver E.C."/>
            <person name="Weisblat D.A."/>
            <person name="Putnam N.H."/>
            <person name="Rokhsar D.S."/>
        </authorList>
    </citation>
    <scope>NUCLEOTIDE SEQUENCE</scope>
    <source>
        <strain evidence="10 12">I ESC-2004</strain>
    </source>
</reference>
<dbReference type="GO" id="GO:0003746">
    <property type="term" value="F:translation elongation factor activity"/>
    <property type="evidence" value="ECO:0007669"/>
    <property type="project" value="UniProtKB-KW"/>
</dbReference>
<dbReference type="FunFam" id="3.30.70.240:FF:000003">
    <property type="entry name" value="Translation elongation factor 2"/>
    <property type="match status" value="1"/>
</dbReference>
<feature type="domain" description="Tr-type G" evidence="9">
    <location>
        <begin position="17"/>
        <end position="230"/>
    </location>
</feature>
<dbReference type="InterPro" id="IPR031157">
    <property type="entry name" value="G_TR_CS"/>
</dbReference>
<dbReference type="EMBL" id="AMQN01005172">
    <property type="status" value="NOT_ANNOTATED_CDS"/>
    <property type="molecule type" value="Genomic_DNA"/>
</dbReference>
<dbReference type="Pfam" id="PF14492">
    <property type="entry name" value="EFG_III"/>
    <property type="match status" value="1"/>
</dbReference>
<dbReference type="PANTHER" id="PTHR42908">
    <property type="entry name" value="TRANSLATION ELONGATION FACTOR-RELATED"/>
    <property type="match status" value="1"/>
</dbReference>
<comment type="catalytic activity">
    <reaction evidence="8">
        <text>GTP + H2O = GDP + phosphate + H(+)</text>
        <dbReference type="Rhea" id="RHEA:19669"/>
        <dbReference type="ChEBI" id="CHEBI:15377"/>
        <dbReference type="ChEBI" id="CHEBI:15378"/>
        <dbReference type="ChEBI" id="CHEBI:37565"/>
        <dbReference type="ChEBI" id="CHEBI:43474"/>
        <dbReference type="ChEBI" id="CHEBI:58189"/>
    </reaction>
    <physiologicalReaction direction="left-to-right" evidence="8">
        <dbReference type="Rhea" id="RHEA:19670"/>
    </physiologicalReaction>
</comment>
<dbReference type="GO" id="GO:0043022">
    <property type="term" value="F:ribosome binding"/>
    <property type="evidence" value="ECO:0007669"/>
    <property type="project" value="TreeGrafter"/>
</dbReference>
<dbReference type="Pfam" id="PF03764">
    <property type="entry name" value="EFG_IV"/>
    <property type="match status" value="1"/>
</dbReference>
<dbReference type="PANTHER" id="PTHR42908:SF10">
    <property type="entry name" value="EUKARYOTIC TRANSLATION ELONGATION FACTOR 2"/>
    <property type="match status" value="1"/>
</dbReference>
<evidence type="ECO:0000256" key="7">
    <source>
        <dbReference type="ARBA" id="ARBA00023134"/>
    </source>
</evidence>
<dbReference type="InterPro" id="IPR035647">
    <property type="entry name" value="EFG_III/V"/>
</dbReference>
<organism evidence="10">
    <name type="scientific">Capitella teleta</name>
    <name type="common">Polychaete worm</name>
    <dbReference type="NCBI Taxonomy" id="283909"/>
    <lineage>
        <taxon>Eukaryota</taxon>
        <taxon>Metazoa</taxon>
        <taxon>Spiralia</taxon>
        <taxon>Lophotrochozoa</taxon>
        <taxon>Annelida</taxon>
        <taxon>Polychaeta</taxon>
        <taxon>Sedentaria</taxon>
        <taxon>Scolecida</taxon>
        <taxon>Capitellidae</taxon>
        <taxon>Capitella</taxon>
    </lineage>
</organism>
<dbReference type="SUPFAM" id="SSF50447">
    <property type="entry name" value="Translation proteins"/>
    <property type="match status" value="1"/>
</dbReference>
<dbReference type="InterPro" id="IPR000795">
    <property type="entry name" value="T_Tr_GTP-bd_dom"/>
</dbReference>
<dbReference type="HOGENOM" id="CLU_002794_11_2_1"/>
<dbReference type="GO" id="GO:0005829">
    <property type="term" value="C:cytosol"/>
    <property type="evidence" value="ECO:0007669"/>
    <property type="project" value="TreeGrafter"/>
</dbReference>
<evidence type="ECO:0000256" key="5">
    <source>
        <dbReference type="ARBA" id="ARBA00022801"/>
    </source>
</evidence>
<dbReference type="SMART" id="SM00889">
    <property type="entry name" value="EFG_IV"/>
    <property type="match status" value="1"/>
</dbReference>
<dbReference type="Pfam" id="PF00009">
    <property type="entry name" value="GTP_EFTU"/>
    <property type="match status" value="1"/>
</dbReference>
<dbReference type="Proteomes" id="UP000014760">
    <property type="component" value="Unassembled WGS sequence"/>
</dbReference>
<dbReference type="SMART" id="SM00838">
    <property type="entry name" value="EFG_C"/>
    <property type="match status" value="1"/>
</dbReference>
<evidence type="ECO:0000313" key="11">
    <source>
        <dbReference type="EnsemblMetazoa" id="CapteP217885"/>
    </source>
</evidence>
<dbReference type="Gene3D" id="2.40.30.10">
    <property type="entry name" value="Translation factors"/>
    <property type="match status" value="1"/>
</dbReference>
<keyword evidence="7" id="KW-0342">GTP-binding</keyword>
<protein>
    <recommendedName>
        <fullName evidence="9">Tr-type G domain-containing protein</fullName>
    </recommendedName>
</protein>
<dbReference type="Gene3D" id="3.90.1430.10">
    <property type="entry name" value="Yeast translation eEF2 (G' domain)"/>
    <property type="match status" value="1"/>
</dbReference>
<evidence type="ECO:0000256" key="8">
    <source>
        <dbReference type="ARBA" id="ARBA00049117"/>
    </source>
</evidence>
<accession>R7VAA8</accession>
<keyword evidence="3" id="KW-0547">Nucleotide-binding</keyword>
<dbReference type="InterPro" id="IPR020568">
    <property type="entry name" value="Ribosomal_Su5_D2-typ_SF"/>
</dbReference>
<dbReference type="InterPro" id="IPR000640">
    <property type="entry name" value="EFG_V-like"/>
</dbReference>
<proteinExistence type="predicted"/>
<name>R7VAA8_CAPTE</name>
<keyword evidence="5" id="KW-0378">Hydrolase</keyword>
<dbReference type="SUPFAM" id="SSF54980">
    <property type="entry name" value="EF-G C-terminal domain-like"/>
    <property type="match status" value="2"/>
</dbReference>
<dbReference type="CDD" id="cd16261">
    <property type="entry name" value="EF2_snRNP_III"/>
    <property type="match status" value="1"/>
</dbReference>
<evidence type="ECO:0000313" key="10">
    <source>
        <dbReference type="EMBL" id="ELU13261.1"/>
    </source>
</evidence>
<dbReference type="OrthoDB" id="364892at2759"/>
<dbReference type="CDD" id="cd04096">
    <property type="entry name" value="eEF2_snRNP_like_C"/>
    <property type="match status" value="1"/>
</dbReference>
<dbReference type="InterPro" id="IPR041095">
    <property type="entry name" value="EFG_II"/>
</dbReference>
<dbReference type="GO" id="GO:0003924">
    <property type="term" value="F:GTPase activity"/>
    <property type="evidence" value="ECO:0007669"/>
    <property type="project" value="InterPro"/>
</dbReference>
<dbReference type="FunFam" id="2.40.30.10:FF:000010">
    <property type="entry name" value="Translation elongation factor 2"/>
    <property type="match status" value="1"/>
</dbReference>
<dbReference type="EMBL" id="KB295343">
    <property type="protein sequence ID" value="ELU13261.1"/>
    <property type="molecule type" value="Genomic_DNA"/>
</dbReference>
<reference evidence="11" key="3">
    <citation type="submission" date="2015-06" db="UniProtKB">
        <authorList>
            <consortium name="EnsemblMetazoa"/>
        </authorList>
    </citation>
    <scope>IDENTIFICATION</scope>
</reference>
<keyword evidence="6" id="KW-0648">Protein biosynthesis</keyword>
<dbReference type="OMA" id="IWCFGPN"/>